<dbReference type="PANTHER" id="PTHR10067:SF17">
    <property type="entry name" value="PHOSPHATIDYLSERINE DECARBOXYLASE PROENZYME 2"/>
    <property type="match status" value="1"/>
</dbReference>
<keyword evidence="3" id="KW-0456">Lyase</keyword>
<gene>
    <name evidence="5" type="primary">psd2</name>
    <name evidence="5" type="ORF">Lac1_06750</name>
</gene>
<dbReference type="RefSeq" id="WP_230107075.1">
    <property type="nucleotide sequence ID" value="NZ_AP024845.1"/>
</dbReference>
<sequence>MFVRRNRINLQEYEKKRYESFNDFFIRKRCVEQIDITPGHLISPCDGFLSIYPVDKDSIYRIKHIEYNLIQLLKDKELAEHFKGGKCLIFRLTPKHYHRYCYICNGSRKRVRKIEGKLHCVRPVAYTSVPVFLENSREHTEIQADYFGRVVQMEIGALLVGKIHNYPGETKIVQGQEKGYFEFGGSTIVVLLEKNRIEIEKIIQDQFRRKQEIEVHMGEKIGSFLEEGGKPGNE</sequence>
<proteinExistence type="predicted"/>
<keyword evidence="2" id="KW-0865">Zymogen</keyword>
<keyword evidence="1" id="KW-0210">Decarboxylase</keyword>
<keyword evidence="4" id="KW-0670">Pyruvate</keyword>
<organism evidence="5 6">
    <name type="scientific">Claveliimonas bilis</name>
    <dbReference type="NCBI Taxonomy" id="3028070"/>
    <lineage>
        <taxon>Bacteria</taxon>
        <taxon>Bacillati</taxon>
        <taxon>Bacillota</taxon>
        <taxon>Clostridia</taxon>
        <taxon>Lachnospirales</taxon>
        <taxon>Lachnospiraceae</taxon>
        <taxon>Claveliimonas</taxon>
    </lineage>
</organism>
<evidence type="ECO:0000256" key="1">
    <source>
        <dbReference type="ARBA" id="ARBA00022793"/>
    </source>
</evidence>
<reference evidence="6" key="1">
    <citation type="journal article" date="2023" name="Int. J. Syst. Evol. Microbiol.">
        <title>Claveliimonas bilis gen. nov., sp. nov., deoxycholic acid-producing bacteria isolated from human faeces, and reclassification of Sellimonas monacensis Zenner et al. 2021 as Claveliimonas monacensis comb. nov.</title>
        <authorList>
            <person name="Hisatomi A."/>
            <person name="Kastawa N.W.E.P.G."/>
            <person name="Song I."/>
            <person name="Ohkuma M."/>
            <person name="Fukiya S."/>
            <person name="Sakamoto M."/>
        </authorList>
    </citation>
    <scope>NUCLEOTIDE SEQUENCE [LARGE SCALE GENOMIC DNA]</scope>
    <source>
        <strain evidence="6">12BBH14</strain>
    </source>
</reference>
<dbReference type="Proteomes" id="UP001305815">
    <property type="component" value="Chromosome"/>
</dbReference>
<dbReference type="EMBL" id="AP027742">
    <property type="protein sequence ID" value="BDZ76492.1"/>
    <property type="molecule type" value="Genomic_DNA"/>
</dbReference>
<dbReference type="InterPro" id="IPR003817">
    <property type="entry name" value="PS_Dcarbxylase"/>
</dbReference>
<evidence type="ECO:0000256" key="2">
    <source>
        <dbReference type="ARBA" id="ARBA00023145"/>
    </source>
</evidence>
<keyword evidence="6" id="KW-1185">Reference proteome</keyword>
<dbReference type="PANTHER" id="PTHR10067">
    <property type="entry name" value="PHOSPHATIDYLSERINE DECARBOXYLASE"/>
    <property type="match status" value="1"/>
</dbReference>
<dbReference type="Pfam" id="PF02666">
    <property type="entry name" value="PS_Dcarbxylase"/>
    <property type="match status" value="1"/>
</dbReference>
<name>A0ABN6YTV8_9FIRM</name>
<evidence type="ECO:0000256" key="3">
    <source>
        <dbReference type="ARBA" id="ARBA00023239"/>
    </source>
</evidence>
<protein>
    <submittedName>
        <fullName evidence="5">Phosphatidylserine decarboxylase proenzyme 2</fullName>
    </submittedName>
</protein>
<evidence type="ECO:0000313" key="6">
    <source>
        <dbReference type="Proteomes" id="UP001305815"/>
    </source>
</evidence>
<accession>A0ABN6YTV8</accession>
<evidence type="ECO:0000313" key="5">
    <source>
        <dbReference type="EMBL" id="BDZ76492.1"/>
    </source>
</evidence>
<evidence type="ECO:0000256" key="4">
    <source>
        <dbReference type="ARBA" id="ARBA00023317"/>
    </source>
</evidence>